<keyword evidence="5" id="KW-0560">Oxidoreductase</keyword>
<evidence type="ECO:0000256" key="3">
    <source>
        <dbReference type="ARBA" id="ARBA00022525"/>
    </source>
</evidence>
<dbReference type="InterPro" id="IPR045087">
    <property type="entry name" value="Cu-oxidase_fam"/>
</dbReference>
<dbReference type="PANTHER" id="PTHR11709:SF452">
    <property type="entry name" value="LACCASE-2"/>
    <property type="match status" value="1"/>
</dbReference>
<dbReference type="OMA" id="MSILHAY"/>
<dbReference type="GO" id="GO:0005576">
    <property type="term" value="C:extracellular region"/>
    <property type="evidence" value="ECO:0007669"/>
    <property type="project" value="UniProtKB-SubCell"/>
</dbReference>
<dbReference type="Pfam" id="PF07731">
    <property type="entry name" value="Cu-oxidase_2"/>
    <property type="match status" value="1"/>
</dbReference>
<keyword evidence="6" id="KW-0186">Copper</keyword>
<dbReference type="InterPro" id="IPR002355">
    <property type="entry name" value="Cu_oxidase_Cu_BS"/>
</dbReference>
<dbReference type="PANTHER" id="PTHR11709">
    <property type="entry name" value="MULTI-COPPER OXIDASE"/>
    <property type="match status" value="1"/>
</dbReference>
<evidence type="ECO:0000259" key="7">
    <source>
        <dbReference type="Pfam" id="PF07731"/>
    </source>
</evidence>
<feature type="domain" description="Plastocyanin-like" evidence="7">
    <location>
        <begin position="63"/>
        <end position="193"/>
    </location>
</feature>
<comment type="similarity">
    <text evidence="2">Belongs to the multicopper oxidase family.</text>
</comment>
<evidence type="ECO:0000256" key="2">
    <source>
        <dbReference type="ARBA" id="ARBA00010609"/>
    </source>
</evidence>
<dbReference type="InterPro" id="IPR011706">
    <property type="entry name" value="Cu-oxidase_C"/>
</dbReference>
<dbReference type="OrthoDB" id="2121828at2759"/>
<evidence type="ECO:0000313" key="9">
    <source>
        <dbReference type="Proteomes" id="UP000825935"/>
    </source>
</evidence>
<evidence type="ECO:0000256" key="4">
    <source>
        <dbReference type="ARBA" id="ARBA00022723"/>
    </source>
</evidence>
<dbReference type="CDD" id="cd13897">
    <property type="entry name" value="CuRO_3_LCC_plant"/>
    <property type="match status" value="1"/>
</dbReference>
<dbReference type="GO" id="GO:0005507">
    <property type="term" value="F:copper ion binding"/>
    <property type="evidence" value="ECO:0007669"/>
    <property type="project" value="InterPro"/>
</dbReference>
<dbReference type="EMBL" id="CM035437">
    <property type="protein sequence ID" value="KAH7286591.1"/>
    <property type="molecule type" value="Genomic_DNA"/>
</dbReference>
<comment type="subcellular location">
    <subcellularLocation>
        <location evidence="1">Secreted</location>
    </subcellularLocation>
</comment>
<dbReference type="PROSITE" id="PS00079">
    <property type="entry name" value="MULTICOPPER_OXIDASE1"/>
    <property type="match status" value="1"/>
</dbReference>
<dbReference type="PROSITE" id="PS00080">
    <property type="entry name" value="MULTICOPPER_OXIDASE2"/>
    <property type="match status" value="1"/>
</dbReference>
<dbReference type="GO" id="GO:0016491">
    <property type="term" value="F:oxidoreductase activity"/>
    <property type="evidence" value="ECO:0007669"/>
    <property type="project" value="UniProtKB-KW"/>
</dbReference>
<evidence type="ECO:0000313" key="8">
    <source>
        <dbReference type="EMBL" id="KAH7286591.1"/>
    </source>
</evidence>
<sequence length="255" mass="28317">MVPLQIDRHLMFTIGLAIRPCSNCTLGGRLSGVYNNISLELPKTALLQAHYFRKPNVYVTNFPDNPTSSFNYTGKPPSNIMAKGGTRLSYLPFNSNVQLVLQSTAIVALENHPIHLHGTNFFVVGMGLGNYNASSDPLSFNLIDPPERNTIGVPLGGWVALRFQANNPGVWFMHCHLEFHTSVGLATAFVIENGPNPEDSSFLHLWTFPPADDDQAMIGRSIQNVFFLSTMVHRCRNHLYSIHRLPTLKLYAPSA</sequence>
<dbReference type="InterPro" id="IPR034289">
    <property type="entry name" value="CuRO_3_LCC"/>
</dbReference>
<dbReference type="SUPFAM" id="SSF49503">
    <property type="entry name" value="Cupredoxins"/>
    <property type="match status" value="1"/>
</dbReference>
<name>A0A8T2QTA5_CERRI</name>
<comment type="caution">
    <text evidence="8">The sequence shown here is derived from an EMBL/GenBank/DDBJ whole genome shotgun (WGS) entry which is preliminary data.</text>
</comment>
<organism evidence="8 9">
    <name type="scientific">Ceratopteris richardii</name>
    <name type="common">Triangle waterfern</name>
    <dbReference type="NCBI Taxonomy" id="49495"/>
    <lineage>
        <taxon>Eukaryota</taxon>
        <taxon>Viridiplantae</taxon>
        <taxon>Streptophyta</taxon>
        <taxon>Embryophyta</taxon>
        <taxon>Tracheophyta</taxon>
        <taxon>Polypodiopsida</taxon>
        <taxon>Polypodiidae</taxon>
        <taxon>Polypodiales</taxon>
        <taxon>Pteridineae</taxon>
        <taxon>Pteridaceae</taxon>
        <taxon>Parkerioideae</taxon>
        <taxon>Ceratopteris</taxon>
    </lineage>
</organism>
<dbReference type="InterPro" id="IPR008972">
    <property type="entry name" value="Cupredoxin"/>
</dbReference>
<accession>A0A8T2QTA5</accession>
<dbReference type="InterPro" id="IPR033138">
    <property type="entry name" value="Cu_oxidase_CS"/>
</dbReference>
<keyword evidence="4" id="KW-0479">Metal-binding</keyword>
<evidence type="ECO:0000256" key="6">
    <source>
        <dbReference type="ARBA" id="ARBA00023008"/>
    </source>
</evidence>
<protein>
    <recommendedName>
        <fullName evidence="7">Plastocyanin-like domain-containing protein</fullName>
    </recommendedName>
</protein>
<keyword evidence="3" id="KW-0964">Secreted</keyword>
<dbReference type="AlphaFoldDB" id="A0A8T2QTA5"/>
<proteinExistence type="inferred from homology"/>
<dbReference type="Proteomes" id="UP000825935">
    <property type="component" value="Chromosome 32"/>
</dbReference>
<gene>
    <name evidence="8" type="ORF">KP509_32G014200</name>
</gene>
<evidence type="ECO:0000256" key="5">
    <source>
        <dbReference type="ARBA" id="ARBA00023002"/>
    </source>
</evidence>
<reference evidence="8" key="1">
    <citation type="submission" date="2021-08" db="EMBL/GenBank/DDBJ databases">
        <title>WGS assembly of Ceratopteris richardii.</title>
        <authorList>
            <person name="Marchant D.B."/>
            <person name="Chen G."/>
            <person name="Jenkins J."/>
            <person name="Shu S."/>
            <person name="Leebens-Mack J."/>
            <person name="Grimwood J."/>
            <person name="Schmutz J."/>
            <person name="Soltis P."/>
            <person name="Soltis D."/>
            <person name="Chen Z.-H."/>
        </authorList>
    </citation>
    <scope>NUCLEOTIDE SEQUENCE</scope>
    <source>
        <strain evidence="8">Whitten #5841</strain>
        <tissue evidence="8">Leaf</tissue>
    </source>
</reference>
<keyword evidence="9" id="KW-1185">Reference proteome</keyword>
<dbReference type="Gene3D" id="2.60.40.420">
    <property type="entry name" value="Cupredoxins - blue copper proteins"/>
    <property type="match status" value="1"/>
</dbReference>
<evidence type="ECO:0000256" key="1">
    <source>
        <dbReference type="ARBA" id="ARBA00004613"/>
    </source>
</evidence>